<reference evidence="2" key="1">
    <citation type="journal article" date="2020" name="Stud. Mycol.">
        <title>101 Dothideomycetes genomes: a test case for predicting lifestyles and emergence of pathogens.</title>
        <authorList>
            <person name="Haridas S."/>
            <person name="Albert R."/>
            <person name="Binder M."/>
            <person name="Bloem J."/>
            <person name="Labutti K."/>
            <person name="Salamov A."/>
            <person name="Andreopoulos B."/>
            <person name="Baker S."/>
            <person name="Barry K."/>
            <person name="Bills G."/>
            <person name="Bluhm B."/>
            <person name="Cannon C."/>
            <person name="Castanera R."/>
            <person name="Culley D."/>
            <person name="Daum C."/>
            <person name="Ezra D."/>
            <person name="Gonzalez J."/>
            <person name="Henrissat B."/>
            <person name="Kuo A."/>
            <person name="Liang C."/>
            <person name="Lipzen A."/>
            <person name="Lutzoni F."/>
            <person name="Magnuson J."/>
            <person name="Mondo S."/>
            <person name="Nolan M."/>
            <person name="Ohm R."/>
            <person name="Pangilinan J."/>
            <person name="Park H.-J."/>
            <person name="Ramirez L."/>
            <person name="Alfaro M."/>
            <person name="Sun H."/>
            <person name="Tritt A."/>
            <person name="Yoshinaga Y."/>
            <person name="Zwiers L.-H."/>
            <person name="Turgeon B."/>
            <person name="Goodwin S."/>
            <person name="Spatafora J."/>
            <person name="Crous P."/>
            <person name="Grigoriev I."/>
        </authorList>
    </citation>
    <scope>NUCLEOTIDE SEQUENCE</scope>
    <source>
        <strain evidence="2">CBS 675.92</strain>
    </source>
</reference>
<dbReference type="AlphaFoldDB" id="A0A6A5TDQ8"/>
<feature type="non-terminal residue" evidence="2">
    <location>
        <position position="171"/>
    </location>
</feature>
<organism evidence="2 3">
    <name type="scientific">Byssothecium circinans</name>
    <dbReference type="NCBI Taxonomy" id="147558"/>
    <lineage>
        <taxon>Eukaryota</taxon>
        <taxon>Fungi</taxon>
        <taxon>Dikarya</taxon>
        <taxon>Ascomycota</taxon>
        <taxon>Pezizomycotina</taxon>
        <taxon>Dothideomycetes</taxon>
        <taxon>Pleosporomycetidae</taxon>
        <taxon>Pleosporales</taxon>
        <taxon>Massarineae</taxon>
        <taxon>Massarinaceae</taxon>
        <taxon>Byssothecium</taxon>
    </lineage>
</organism>
<dbReference type="CDD" id="cd09917">
    <property type="entry name" value="F-box_SF"/>
    <property type="match status" value="1"/>
</dbReference>
<sequence>SARSRVLATPELLEAILAHLPQRDLLLTQQVSHLFQSAITTSPRLQHLLFFRASPASTSRKWALNPMLRERFLPWFVTPTPGTPAPGYSAIEMLDGLDSASSREAFLRAEASWRRMLIVQPPPQTLRVVRFGNHQREDSAEEARVSFEEKGAGGVAMGVVYDITESFLRSR</sequence>
<dbReference type="Proteomes" id="UP000800035">
    <property type="component" value="Unassembled WGS sequence"/>
</dbReference>
<keyword evidence="3" id="KW-1185">Reference proteome</keyword>
<gene>
    <name evidence="2" type="ORF">CC80DRAFT_357591</name>
</gene>
<proteinExistence type="predicted"/>
<evidence type="ECO:0000313" key="3">
    <source>
        <dbReference type="Proteomes" id="UP000800035"/>
    </source>
</evidence>
<dbReference type="InterPro" id="IPR036047">
    <property type="entry name" value="F-box-like_dom_sf"/>
</dbReference>
<dbReference type="Pfam" id="PF00646">
    <property type="entry name" value="F-box"/>
    <property type="match status" value="1"/>
</dbReference>
<protein>
    <recommendedName>
        <fullName evidence="1">F-box domain-containing protein</fullName>
    </recommendedName>
</protein>
<feature type="non-terminal residue" evidence="2">
    <location>
        <position position="1"/>
    </location>
</feature>
<dbReference type="OrthoDB" id="3800738at2759"/>
<accession>A0A6A5TDQ8</accession>
<feature type="domain" description="F-box" evidence="1">
    <location>
        <begin position="10"/>
        <end position="44"/>
    </location>
</feature>
<evidence type="ECO:0000259" key="1">
    <source>
        <dbReference type="Pfam" id="PF00646"/>
    </source>
</evidence>
<dbReference type="EMBL" id="ML977026">
    <property type="protein sequence ID" value="KAF1950410.1"/>
    <property type="molecule type" value="Genomic_DNA"/>
</dbReference>
<dbReference type="InterPro" id="IPR001810">
    <property type="entry name" value="F-box_dom"/>
</dbReference>
<name>A0A6A5TDQ8_9PLEO</name>
<dbReference type="SUPFAM" id="SSF81383">
    <property type="entry name" value="F-box domain"/>
    <property type="match status" value="1"/>
</dbReference>
<evidence type="ECO:0000313" key="2">
    <source>
        <dbReference type="EMBL" id="KAF1950410.1"/>
    </source>
</evidence>